<protein>
    <recommendedName>
        <fullName evidence="3">Reverse transcriptase</fullName>
    </recommendedName>
</protein>
<proteinExistence type="predicted"/>
<evidence type="ECO:0000313" key="1">
    <source>
        <dbReference type="EMBL" id="CAK7928013.1"/>
    </source>
</evidence>
<evidence type="ECO:0008006" key="3">
    <source>
        <dbReference type="Google" id="ProtNLM"/>
    </source>
</evidence>
<reference evidence="1" key="1">
    <citation type="submission" date="2024-01" db="EMBL/GenBank/DDBJ databases">
        <authorList>
            <person name="Webb A."/>
        </authorList>
    </citation>
    <scope>NUCLEOTIDE SEQUENCE</scope>
    <source>
        <strain evidence="1">Pm1</strain>
    </source>
</reference>
<organism evidence="1 2">
    <name type="scientific">Peronospora matthiolae</name>
    <dbReference type="NCBI Taxonomy" id="2874970"/>
    <lineage>
        <taxon>Eukaryota</taxon>
        <taxon>Sar</taxon>
        <taxon>Stramenopiles</taxon>
        <taxon>Oomycota</taxon>
        <taxon>Peronosporomycetes</taxon>
        <taxon>Peronosporales</taxon>
        <taxon>Peronosporaceae</taxon>
        <taxon>Peronospora</taxon>
    </lineage>
</organism>
<dbReference type="Proteomes" id="UP001162060">
    <property type="component" value="Unassembled WGS sequence"/>
</dbReference>
<sequence length="124" mass="14148">MDGKTDVKVQKIHVRKVLTLMQKQKLFANLKKCIIVANEISLLGYIVGINGERPYPEKIKAISDWLVPVDVKGLRKFLGLAAYLHKYSRNYAKMAVHHSRLFKKTRDGHVVLIVSTPLKVLRKA</sequence>
<dbReference type="AlphaFoldDB" id="A0AAV1U276"/>
<dbReference type="PANTHER" id="PTHR37984:SF5">
    <property type="entry name" value="PROTEIN NYNRIN-LIKE"/>
    <property type="match status" value="1"/>
</dbReference>
<dbReference type="Gene3D" id="3.30.70.270">
    <property type="match status" value="2"/>
</dbReference>
<name>A0AAV1U276_9STRA</name>
<dbReference type="InterPro" id="IPR043128">
    <property type="entry name" value="Rev_trsase/Diguanyl_cyclase"/>
</dbReference>
<gene>
    <name evidence="1" type="ORF">PM001_LOCUS13163</name>
</gene>
<evidence type="ECO:0000313" key="2">
    <source>
        <dbReference type="Proteomes" id="UP001162060"/>
    </source>
</evidence>
<comment type="caution">
    <text evidence="1">The sequence shown here is derived from an EMBL/GenBank/DDBJ whole genome shotgun (WGS) entry which is preliminary data.</text>
</comment>
<dbReference type="InterPro" id="IPR050951">
    <property type="entry name" value="Retrovirus_Pol_polyprotein"/>
</dbReference>
<dbReference type="EMBL" id="CAKLBY020000119">
    <property type="protein sequence ID" value="CAK7928013.1"/>
    <property type="molecule type" value="Genomic_DNA"/>
</dbReference>
<dbReference type="SUPFAM" id="SSF56672">
    <property type="entry name" value="DNA/RNA polymerases"/>
    <property type="match status" value="1"/>
</dbReference>
<accession>A0AAV1U276</accession>
<dbReference type="PANTHER" id="PTHR37984">
    <property type="entry name" value="PROTEIN CBG26694"/>
    <property type="match status" value="1"/>
</dbReference>
<dbReference type="InterPro" id="IPR043502">
    <property type="entry name" value="DNA/RNA_pol_sf"/>
</dbReference>